<proteinExistence type="predicted"/>
<reference evidence="3" key="2">
    <citation type="journal article" date="2017" name="Nat. Plants">
        <title>The Aegilops tauschii genome reveals multiple impacts of transposons.</title>
        <authorList>
            <person name="Zhao G."/>
            <person name="Zou C."/>
            <person name="Li K."/>
            <person name="Wang K."/>
            <person name="Li T."/>
            <person name="Gao L."/>
            <person name="Zhang X."/>
            <person name="Wang H."/>
            <person name="Yang Z."/>
            <person name="Liu X."/>
            <person name="Jiang W."/>
            <person name="Mao L."/>
            <person name="Kong X."/>
            <person name="Jiao Y."/>
            <person name="Jia J."/>
        </authorList>
    </citation>
    <scope>NUCLEOTIDE SEQUENCE [LARGE SCALE GENOMIC DNA]</scope>
    <source>
        <strain evidence="3">cv. AL8/78</strain>
    </source>
</reference>
<reference evidence="2" key="4">
    <citation type="submission" date="2019-03" db="UniProtKB">
        <authorList>
            <consortium name="EnsemblPlants"/>
        </authorList>
    </citation>
    <scope>IDENTIFICATION</scope>
</reference>
<dbReference type="Proteomes" id="UP000015105">
    <property type="component" value="Chromosome 4D"/>
</dbReference>
<protein>
    <submittedName>
        <fullName evidence="2">Uncharacterized protein</fullName>
    </submittedName>
</protein>
<name>A0A453JB19_AEGTS</name>
<accession>A0A453JB19</accession>
<sequence>PFFFSRPRRTILPLRRRASGSSGQRSRRHAPPFRRHFSDASSSGGPARIGGGTPMRHQQPPTVYREALCGVIRGGAALAQHTEAILEVAGSAHSILQQQLDAAGRSKFGCQRSWRDAHKSQGRANARPRPMPVS</sequence>
<evidence type="ECO:0000256" key="1">
    <source>
        <dbReference type="SAM" id="MobiDB-lite"/>
    </source>
</evidence>
<keyword evidence="3" id="KW-1185">Reference proteome</keyword>
<evidence type="ECO:0000313" key="2">
    <source>
        <dbReference type="EnsemblPlants" id="AET4Gv20851400.3"/>
    </source>
</evidence>
<reference evidence="2" key="5">
    <citation type="journal article" date="2021" name="G3 (Bethesda)">
        <title>Aegilops tauschii genome assembly Aet v5.0 features greater sequence contiguity and improved annotation.</title>
        <authorList>
            <person name="Wang L."/>
            <person name="Zhu T."/>
            <person name="Rodriguez J.C."/>
            <person name="Deal K.R."/>
            <person name="Dubcovsky J."/>
            <person name="McGuire P.E."/>
            <person name="Lux T."/>
            <person name="Spannagl M."/>
            <person name="Mayer K.F.X."/>
            <person name="Baldrich P."/>
            <person name="Meyers B.C."/>
            <person name="Huo N."/>
            <person name="Gu Y.Q."/>
            <person name="Zhou H."/>
            <person name="Devos K.M."/>
            <person name="Bennetzen J.L."/>
            <person name="Unver T."/>
            <person name="Budak H."/>
            <person name="Gulick P.J."/>
            <person name="Galiba G."/>
            <person name="Kalapos B."/>
            <person name="Nelson D.R."/>
            <person name="Li P."/>
            <person name="You F.M."/>
            <person name="Luo M.C."/>
            <person name="Dvorak J."/>
        </authorList>
    </citation>
    <scope>NUCLEOTIDE SEQUENCE [LARGE SCALE GENOMIC DNA]</scope>
    <source>
        <strain evidence="2">cv. AL8/78</strain>
    </source>
</reference>
<feature type="compositionally biased region" description="Basic residues" evidence="1">
    <location>
        <begin position="1"/>
        <end position="18"/>
    </location>
</feature>
<evidence type="ECO:0000313" key="3">
    <source>
        <dbReference type="Proteomes" id="UP000015105"/>
    </source>
</evidence>
<organism evidence="2 3">
    <name type="scientific">Aegilops tauschii subsp. strangulata</name>
    <name type="common">Goatgrass</name>
    <dbReference type="NCBI Taxonomy" id="200361"/>
    <lineage>
        <taxon>Eukaryota</taxon>
        <taxon>Viridiplantae</taxon>
        <taxon>Streptophyta</taxon>
        <taxon>Embryophyta</taxon>
        <taxon>Tracheophyta</taxon>
        <taxon>Spermatophyta</taxon>
        <taxon>Magnoliopsida</taxon>
        <taxon>Liliopsida</taxon>
        <taxon>Poales</taxon>
        <taxon>Poaceae</taxon>
        <taxon>BOP clade</taxon>
        <taxon>Pooideae</taxon>
        <taxon>Triticodae</taxon>
        <taxon>Triticeae</taxon>
        <taxon>Triticinae</taxon>
        <taxon>Aegilops</taxon>
    </lineage>
</organism>
<reference evidence="3" key="1">
    <citation type="journal article" date="2014" name="Science">
        <title>Ancient hybridizations among the ancestral genomes of bread wheat.</title>
        <authorList>
            <consortium name="International Wheat Genome Sequencing Consortium,"/>
            <person name="Marcussen T."/>
            <person name="Sandve S.R."/>
            <person name="Heier L."/>
            <person name="Spannagl M."/>
            <person name="Pfeifer M."/>
            <person name="Jakobsen K.S."/>
            <person name="Wulff B.B."/>
            <person name="Steuernagel B."/>
            <person name="Mayer K.F."/>
            <person name="Olsen O.A."/>
        </authorList>
    </citation>
    <scope>NUCLEOTIDE SEQUENCE [LARGE SCALE GENOMIC DNA]</scope>
    <source>
        <strain evidence="3">cv. AL8/78</strain>
    </source>
</reference>
<feature type="region of interest" description="Disordered" evidence="1">
    <location>
        <begin position="111"/>
        <end position="134"/>
    </location>
</feature>
<dbReference type="Gramene" id="AET4Gv20851400.3">
    <property type="protein sequence ID" value="AET4Gv20851400.3"/>
    <property type="gene ID" value="AET4Gv20851400"/>
</dbReference>
<reference evidence="2" key="3">
    <citation type="journal article" date="2017" name="Nature">
        <title>Genome sequence of the progenitor of the wheat D genome Aegilops tauschii.</title>
        <authorList>
            <person name="Luo M.C."/>
            <person name="Gu Y.Q."/>
            <person name="Puiu D."/>
            <person name="Wang H."/>
            <person name="Twardziok S.O."/>
            <person name="Deal K.R."/>
            <person name="Huo N."/>
            <person name="Zhu T."/>
            <person name="Wang L."/>
            <person name="Wang Y."/>
            <person name="McGuire P.E."/>
            <person name="Liu S."/>
            <person name="Long H."/>
            <person name="Ramasamy R.K."/>
            <person name="Rodriguez J.C."/>
            <person name="Van S.L."/>
            <person name="Yuan L."/>
            <person name="Wang Z."/>
            <person name="Xia Z."/>
            <person name="Xiao L."/>
            <person name="Anderson O.D."/>
            <person name="Ouyang S."/>
            <person name="Liang Y."/>
            <person name="Zimin A.V."/>
            <person name="Pertea G."/>
            <person name="Qi P."/>
            <person name="Bennetzen J.L."/>
            <person name="Dai X."/>
            <person name="Dawson M.W."/>
            <person name="Muller H.G."/>
            <person name="Kugler K."/>
            <person name="Rivarola-Duarte L."/>
            <person name="Spannagl M."/>
            <person name="Mayer K.F.X."/>
            <person name="Lu F.H."/>
            <person name="Bevan M.W."/>
            <person name="Leroy P."/>
            <person name="Li P."/>
            <person name="You F.M."/>
            <person name="Sun Q."/>
            <person name="Liu Z."/>
            <person name="Lyons E."/>
            <person name="Wicker T."/>
            <person name="Salzberg S.L."/>
            <person name="Devos K.M."/>
            <person name="Dvorak J."/>
        </authorList>
    </citation>
    <scope>NUCLEOTIDE SEQUENCE [LARGE SCALE GENOMIC DNA]</scope>
    <source>
        <strain evidence="2">cv. AL8/78</strain>
    </source>
</reference>
<dbReference type="EnsemblPlants" id="AET4Gv20851400.3">
    <property type="protein sequence ID" value="AET4Gv20851400.3"/>
    <property type="gene ID" value="AET4Gv20851400"/>
</dbReference>
<feature type="compositionally biased region" description="Basic residues" evidence="1">
    <location>
        <begin position="25"/>
        <end position="35"/>
    </location>
</feature>
<feature type="region of interest" description="Disordered" evidence="1">
    <location>
        <begin position="1"/>
        <end position="61"/>
    </location>
</feature>
<dbReference type="AlphaFoldDB" id="A0A453JB19"/>